<comment type="caution">
    <text evidence="7">The sequence shown here is derived from an EMBL/GenBank/DDBJ whole genome shotgun (WGS) entry which is preliminary data.</text>
</comment>
<feature type="signal peptide" evidence="6">
    <location>
        <begin position="1"/>
        <end position="20"/>
    </location>
</feature>
<sequence length="548" mass="59601">MRSLFLLALALAPIVSVVWSAQQHPYATYINFATDILDNDDGLTPHPLQGLPYGKPTYPLTTDGNGREQVEAHLTYFEGKYWMHSATWGCGGSIFVYGRVSGINFPTPPVYPPGQYGEPGNCGIKSYSSDDFMSWTLETFYQPSITVANVTKPVVRYSNATQDYVMYMGGNSAGIYYATSKSPGGPWSDPPQFMRGSYLNHDFDVAVGPDGTHYIVTDPFTSTEAISAYYNMPIWDIWVQQLAPNLTSTMGTPETTVRVRSAQSLQAQGLYLEAAGFFYYNGYWYMTFGRTCQNCAGPIYYYYSPNPLGPYTDGGFISLDGCGGQNKGANVLPSAQGPVVVAGNLGYRTSPSNVIVNGSIWHGDNHQAASSTYFFPLEFNADHTIKNYTCPATVRIPLVANVTTVPEPPTPYQLDCRIRGWQSIQAIYNPPKNGSTLEIPVWQRTDNLGQTTNAGPKLDGVLDVTVAFANGSSATFSWASTNISWAPSKIAIDVAGAEISTITLSTNSTNGCYGTLVEPTTSGQSTYGSLIQGVFKKSPKAQLFVNSF</sequence>
<dbReference type="InterPro" id="IPR006710">
    <property type="entry name" value="Glyco_hydro_43"/>
</dbReference>
<evidence type="ECO:0000256" key="6">
    <source>
        <dbReference type="SAM" id="SignalP"/>
    </source>
</evidence>
<evidence type="ECO:0000256" key="5">
    <source>
        <dbReference type="RuleBase" id="RU361187"/>
    </source>
</evidence>
<dbReference type="Proteomes" id="UP000053095">
    <property type="component" value="Unassembled WGS sequence"/>
</dbReference>
<comment type="similarity">
    <text evidence="1 5">Belongs to the glycosyl hydrolase 43 family.</text>
</comment>
<dbReference type="Pfam" id="PF04616">
    <property type="entry name" value="Glyco_hydro_43"/>
    <property type="match status" value="1"/>
</dbReference>
<evidence type="ECO:0000313" key="8">
    <source>
        <dbReference type="Proteomes" id="UP000053095"/>
    </source>
</evidence>
<evidence type="ECO:0000256" key="1">
    <source>
        <dbReference type="ARBA" id="ARBA00009865"/>
    </source>
</evidence>
<evidence type="ECO:0000256" key="2">
    <source>
        <dbReference type="ARBA" id="ARBA00022729"/>
    </source>
</evidence>
<keyword evidence="8" id="KW-1185">Reference proteome</keyword>
<dbReference type="GO" id="GO:0005975">
    <property type="term" value="P:carbohydrate metabolic process"/>
    <property type="evidence" value="ECO:0007669"/>
    <property type="project" value="InterPro"/>
</dbReference>
<gene>
    <name evidence="7" type="ORF">TCE0_022f06426</name>
</gene>
<evidence type="ECO:0000256" key="3">
    <source>
        <dbReference type="ARBA" id="ARBA00022801"/>
    </source>
</evidence>
<evidence type="ECO:0000256" key="4">
    <source>
        <dbReference type="ARBA" id="ARBA00023295"/>
    </source>
</evidence>
<dbReference type="Gene3D" id="2.115.10.20">
    <property type="entry name" value="Glycosyl hydrolase domain, family 43"/>
    <property type="match status" value="1"/>
</dbReference>
<feature type="chain" id="PRO_5028362258" evidence="6">
    <location>
        <begin position="21"/>
        <end position="548"/>
    </location>
</feature>
<dbReference type="PANTHER" id="PTHR22925">
    <property type="entry name" value="GLYCOSYL HYDROLASE 43 FAMILY MEMBER"/>
    <property type="match status" value="1"/>
</dbReference>
<dbReference type="GO" id="GO:0004553">
    <property type="term" value="F:hydrolase activity, hydrolyzing O-glycosyl compounds"/>
    <property type="evidence" value="ECO:0007669"/>
    <property type="project" value="InterPro"/>
</dbReference>
<dbReference type="AlphaFoldDB" id="A0A6V8H724"/>
<organism evidence="7 8">
    <name type="scientific">Talaromyces pinophilus</name>
    <name type="common">Penicillium pinophilum</name>
    <dbReference type="NCBI Taxonomy" id="128442"/>
    <lineage>
        <taxon>Eukaryota</taxon>
        <taxon>Fungi</taxon>
        <taxon>Dikarya</taxon>
        <taxon>Ascomycota</taxon>
        <taxon>Pezizomycotina</taxon>
        <taxon>Eurotiomycetes</taxon>
        <taxon>Eurotiomycetidae</taxon>
        <taxon>Eurotiales</taxon>
        <taxon>Trichocomaceae</taxon>
        <taxon>Talaromyces</taxon>
        <taxon>Talaromyces sect. Talaromyces</taxon>
    </lineage>
</organism>
<accession>A0A6V8H724</accession>
<keyword evidence="2 6" id="KW-0732">Signal</keyword>
<keyword evidence="4 5" id="KW-0326">Glycosidase</keyword>
<name>A0A6V8H724_TALPI</name>
<proteinExistence type="inferred from homology"/>
<dbReference type="SUPFAM" id="SSF75005">
    <property type="entry name" value="Arabinanase/levansucrase/invertase"/>
    <property type="match status" value="1"/>
</dbReference>
<reference evidence="8" key="1">
    <citation type="journal article" date="2015" name="Genome Announc.">
        <title>Draft genome sequence of Talaromyces cellulolyticus strain Y-94, a source of lignocellulosic biomass-degrading enzymes.</title>
        <authorList>
            <person name="Fujii T."/>
            <person name="Koike H."/>
            <person name="Sawayama S."/>
            <person name="Yano S."/>
            <person name="Inoue H."/>
        </authorList>
    </citation>
    <scope>NUCLEOTIDE SEQUENCE [LARGE SCALE GENOMIC DNA]</scope>
    <source>
        <strain evidence="8">Y-94</strain>
    </source>
</reference>
<dbReference type="InterPro" id="IPR023296">
    <property type="entry name" value="Glyco_hydro_beta-prop_sf"/>
</dbReference>
<protein>
    <submittedName>
        <fullName evidence="7">Uncharacterized protein</fullName>
    </submittedName>
</protein>
<dbReference type="EMBL" id="DF933818">
    <property type="protein sequence ID" value="GAM36937.1"/>
    <property type="molecule type" value="Genomic_DNA"/>
</dbReference>
<keyword evidence="3 5" id="KW-0378">Hydrolase</keyword>
<evidence type="ECO:0000313" key="7">
    <source>
        <dbReference type="EMBL" id="GAM36937.1"/>
    </source>
</evidence>
<dbReference type="PANTHER" id="PTHR22925:SF3">
    <property type="entry name" value="GLYCOSYL HYDROLASE FAMILY PROTEIN 43"/>
    <property type="match status" value="1"/>
</dbReference>